<sequence length="99" mass="10735">MGSQRGRLREQARGHKAREGASSVIPCAPTWTATRTPSPPHGHCRDAVRVSHNSSKDTSAGASVGRTPMPRVGVAKVRFVVCGWVKQPQTKIWKQASHL</sequence>
<dbReference type="EMBL" id="CM055109">
    <property type="protein sequence ID" value="KAJ7522307.1"/>
    <property type="molecule type" value="Genomic_DNA"/>
</dbReference>
<accession>A0ACC2AXP6</accession>
<proteinExistence type="predicted"/>
<dbReference type="Proteomes" id="UP001162992">
    <property type="component" value="Chromosome 18"/>
</dbReference>
<organism evidence="1 2">
    <name type="scientific">Diphasiastrum complanatum</name>
    <name type="common">Issler's clubmoss</name>
    <name type="synonym">Lycopodium complanatum</name>
    <dbReference type="NCBI Taxonomy" id="34168"/>
    <lineage>
        <taxon>Eukaryota</taxon>
        <taxon>Viridiplantae</taxon>
        <taxon>Streptophyta</taxon>
        <taxon>Embryophyta</taxon>
        <taxon>Tracheophyta</taxon>
        <taxon>Lycopodiopsida</taxon>
        <taxon>Lycopodiales</taxon>
        <taxon>Lycopodiaceae</taxon>
        <taxon>Lycopodioideae</taxon>
        <taxon>Diphasiastrum</taxon>
    </lineage>
</organism>
<name>A0ACC2AXP6_DIPCM</name>
<protein>
    <submittedName>
        <fullName evidence="1">Uncharacterized protein</fullName>
    </submittedName>
</protein>
<reference evidence="2" key="1">
    <citation type="journal article" date="2024" name="Proc. Natl. Acad. Sci. U.S.A.">
        <title>Extraordinary preservation of gene collinearity over three hundred million years revealed in homosporous lycophytes.</title>
        <authorList>
            <person name="Li C."/>
            <person name="Wickell D."/>
            <person name="Kuo L.Y."/>
            <person name="Chen X."/>
            <person name="Nie B."/>
            <person name="Liao X."/>
            <person name="Peng D."/>
            <person name="Ji J."/>
            <person name="Jenkins J."/>
            <person name="Williams M."/>
            <person name="Shu S."/>
            <person name="Plott C."/>
            <person name="Barry K."/>
            <person name="Rajasekar S."/>
            <person name="Grimwood J."/>
            <person name="Han X."/>
            <person name="Sun S."/>
            <person name="Hou Z."/>
            <person name="He W."/>
            <person name="Dai G."/>
            <person name="Sun C."/>
            <person name="Schmutz J."/>
            <person name="Leebens-Mack J.H."/>
            <person name="Li F.W."/>
            <person name="Wang L."/>
        </authorList>
    </citation>
    <scope>NUCLEOTIDE SEQUENCE [LARGE SCALE GENOMIC DNA]</scope>
    <source>
        <strain evidence="2">cv. PW_Plant_1</strain>
    </source>
</reference>
<keyword evidence="2" id="KW-1185">Reference proteome</keyword>
<evidence type="ECO:0000313" key="1">
    <source>
        <dbReference type="EMBL" id="KAJ7522307.1"/>
    </source>
</evidence>
<evidence type="ECO:0000313" key="2">
    <source>
        <dbReference type="Proteomes" id="UP001162992"/>
    </source>
</evidence>
<comment type="caution">
    <text evidence="1">The sequence shown here is derived from an EMBL/GenBank/DDBJ whole genome shotgun (WGS) entry which is preliminary data.</text>
</comment>
<gene>
    <name evidence="1" type="ORF">O6H91_18G005600</name>
</gene>